<comment type="caution">
    <text evidence="2">The sequence shown here is derived from an EMBL/GenBank/DDBJ whole genome shotgun (WGS) entry which is preliminary data.</text>
</comment>
<dbReference type="OrthoDB" id="408152at2759"/>
<dbReference type="Proteomes" id="UP000612055">
    <property type="component" value="Unassembled WGS sequence"/>
</dbReference>
<dbReference type="PANTHER" id="PTHR36978:SF4">
    <property type="entry name" value="P-LOOP CONTAINING NUCLEOSIDE TRIPHOSPHATE HYDROLASE PROTEIN"/>
    <property type="match status" value="1"/>
</dbReference>
<organism evidence="2 3">
    <name type="scientific">Edaphochlamys debaryana</name>
    <dbReference type="NCBI Taxonomy" id="47281"/>
    <lineage>
        <taxon>Eukaryota</taxon>
        <taxon>Viridiplantae</taxon>
        <taxon>Chlorophyta</taxon>
        <taxon>core chlorophytes</taxon>
        <taxon>Chlorophyceae</taxon>
        <taxon>CS clade</taxon>
        <taxon>Chlamydomonadales</taxon>
        <taxon>Chlamydomonadales incertae sedis</taxon>
        <taxon>Edaphochlamys</taxon>
    </lineage>
</organism>
<evidence type="ECO:0000313" key="3">
    <source>
        <dbReference type="Proteomes" id="UP000612055"/>
    </source>
</evidence>
<dbReference type="EMBL" id="JAEHOE010000114">
    <property type="protein sequence ID" value="KAG2486301.1"/>
    <property type="molecule type" value="Genomic_DNA"/>
</dbReference>
<dbReference type="Gene3D" id="3.40.50.300">
    <property type="entry name" value="P-loop containing nucleotide triphosphate hydrolases"/>
    <property type="match status" value="1"/>
</dbReference>
<dbReference type="InterPro" id="IPR027417">
    <property type="entry name" value="P-loop_NTPase"/>
</dbReference>
<keyword evidence="3" id="KW-1185">Reference proteome</keyword>
<feature type="transmembrane region" description="Helical" evidence="1">
    <location>
        <begin position="223"/>
        <end position="244"/>
    </location>
</feature>
<name>A0A835XLZ3_9CHLO</name>
<evidence type="ECO:0000256" key="1">
    <source>
        <dbReference type="SAM" id="Phobius"/>
    </source>
</evidence>
<keyword evidence="1" id="KW-1133">Transmembrane helix</keyword>
<evidence type="ECO:0008006" key="4">
    <source>
        <dbReference type="Google" id="ProtNLM"/>
    </source>
</evidence>
<accession>A0A835XLZ3</accession>
<dbReference type="SUPFAM" id="SSF52540">
    <property type="entry name" value="P-loop containing nucleoside triphosphate hydrolases"/>
    <property type="match status" value="1"/>
</dbReference>
<dbReference type="PANTHER" id="PTHR36978">
    <property type="entry name" value="P-LOOP CONTAINING NUCLEOTIDE TRIPHOSPHATE HYDROLASE"/>
    <property type="match status" value="1"/>
</dbReference>
<evidence type="ECO:0000313" key="2">
    <source>
        <dbReference type="EMBL" id="KAG2486301.1"/>
    </source>
</evidence>
<reference evidence="2" key="1">
    <citation type="journal article" date="2020" name="bioRxiv">
        <title>Comparative genomics of Chlamydomonas.</title>
        <authorList>
            <person name="Craig R.J."/>
            <person name="Hasan A.R."/>
            <person name="Ness R.W."/>
            <person name="Keightley P.D."/>
        </authorList>
    </citation>
    <scope>NUCLEOTIDE SEQUENCE</scope>
    <source>
        <strain evidence="2">CCAP 11/70</strain>
    </source>
</reference>
<proteinExistence type="predicted"/>
<dbReference type="Pfam" id="PF17784">
    <property type="entry name" value="Sulfotransfer_4"/>
    <property type="match status" value="1"/>
</dbReference>
<keyword evidence="1" id="KW-0472">Membrane</keyword>
<dbReference type="InterPro" id="IPR040632">
    <property type="entry name" value="Sulfotransfer_4"/>
</dbReference>
<dbReference type="AlphaFoldDB" id="A0A835XLZ3"/>
<protein>
    <recommendedName>
        <fullName evidence="4">NAD dependent epimerase/dehydratase</fullName>
    </recommendedName>
</protein>
<keyword evidence="1" id="KW-0812">Transmembrane</keyword>
<gene>
    <name evidence="2" type="ORF">HYH03_015005</name>
</gene>
<sequence>MSLYVALDNLGYRTHHMKEVFMNAEVQGDAWVNVTRQFKAGETIDFSVALGGYTAAVDWPAAAVYKELLAANPGAKVILTTRDFDSWYESAYTTIWQIPEAVKHMQVPWFRRKMLAPRLAFYRIHRELNWDREGSGGGFAGRFLDKEYARKVYEDHIAEVKRVVPKGQLLVYSVKEGWGPLCAFLGKKAPQDVPFPNINDAIEFQASIQRTKALVDQMWREQAAFGAVMVAAVAGGAVLLFKLLGRKSSS</sequence>